<sequence length="51" mass="5016">MGVADPAARGDPVEAGQAALHPAADGSMVALVLAVVDVSAATGFVRALSRR</sequence>
<keyword evidence="1" id="KW-0812">Transmembrane</keyword>
<feature type="transmembrane region" description="Helical" evidence="1">
    <location>
        <begin position="28"/>
        <end position="48"/>
    </location>
</feature>
<dbReference type="EMBL" id="JBHTBJ010000032">
    <property type="protein sequence ID" value="MFC7278405.1"/>
    <property type="molecule type" value="Genomic_DNA"/>
</dbReference>
<evidence type="ECO:0000313" key="3">
    <source>
        <dbReference type="Proteomes" id="UP001596548"/>
    </source>
</evidence>
<gene>
    <name evidence="2" type="ORF">ACFQS1_30860</name>
</gene>
<dbReference type="Proteomes" id="UP001596548">
    <property type="component" value="Unassembled WGS sequence"/>
</dbReference>
<keyword evidence="1" id="KW-0472">Membrane</keyword>
<keyword evidence="1" id="KW-1133">Transmembrane helix</keyword>
<name>A0ABW2I1A3_9ACTN</name>
<organism evidence="2 3">
    <name type="scientific">Paractinoplanes rhizophilus</name>
    <dbReference type="NCBI Taxonomy" id="1416877"/>
    <lineage>
        <taxon>Bacteria</taxon>
        <taxon>Bacillati</taxon>
        <taxon>Actinomycetota</taxon>
        <taxon>Actinomycetes</taxon>
        <taxon>Micromonosporales</taxon>
        <taxon>Micromonosporaceae</taxon>
        <taxon>Paractinoplanes</taxon>
    </lineage>
</organism>
<proteinExistence type="predicted"/>
<protein>
    <submittedName>
        <fullName evidence="2">Uncharacterized protein</fullName>
    </submittedName>
</protein>
<evidence type="ECO:0000313" key="2">
    <source>
        <dbReference type="EMBL" id="MFC7278405.1"/>
    </source>
</evidence>
<comment type="caution">
    <text evidence="2">The sequence shown here is derived from an EMBL/GenBank/DDBJ whole genome shotgun (WGS) entry which is preliminary data.</text>
</comment>
<reference evidence="3" key="1">
    <citation type="journal article" date="2019" name="Int. J. Syst. Evol. Microbiol.">
        <title>The Global Catalogue of Microorganisms (GCM) 10K type strain sequencing project: providing services to taxonomists for standard genome sequencing and annotation.</title>
        <authorList>
            <consortium name="The Broad Institute Genomics Platform"/>
            <consortium name="The Broad Institute Genome Sequencing Center for Infectious Disease"/>
            <person name="Wu L."/>
            <person name="Ma J."/>
        </authorList>
    </citation>
    <scope>NUCLEOTIDE SEQUENCE [LARGE SCALE GENOMIC DNA]</scope>
    <source>
        <strain evidence="3">XZYJT-10</strain>
    </source>
</reference>
<keyword evidence="3" id="KW-1185">Reference proteome</keyword>
<accession>A0ABW2I1A3</accession>
<dbReference type="RefSeq" id="WP_378975216.1">
    <property type="nucleotide sequence ID" value="NZ_JBHTBJ010000032.1"/>
</dbReference>
<evidence type="ECO:0000256" key="1">
    <source>
        <dbReference type="SAM" id="Phobius"/>
    </source>
</evidence>